<dbReference type="EMBL" id="BSOU01000005">
    <property type="protein sequence ID" value="GLR75349.1"/>
    <property type="molecule type" value="Genomic_DNA"/>
</dbReference>
<reference evidence="2" key="1">
    <citation type="journal article" date="2019" name="Int. J. Syst. Evol. Microbiol.">
        <title>The Global Catalogue of Microorganisms (GCM) 10K type strain sequencing project: providing services to taxonomists for standard genome sequencing and annotation.</title>
        <authorList>
            <consortium name="The Broad Institute Genomics Platform"/>
            <consortium name="The Broad Institute Genome Sequencing Center for Infectious Disease"/>
            <person name="Wu L."/>
            <person name="Ma J."/>
        </authorList>
    </citation>
    <scope>NUCLEOTIDE SEQUENCE [LARGE SCALE GENOMIC DNA]</scope>
    <source>
        <strain evidence="2">NBRC 105001</strain>
    </source>
</reference>
<keyword evidence="2" id="KW-1185">Reference proteome</keyword>
<dbReference type="Proteomes" id="UP001156660">
    <property type="component" value="Unassembled WGS sequence"/>
</dbReference>
<evidence type="ECO:0008006" key="3">
    <source>
        <dbReference type="Google" id="ProtNLM"/>
    </source>
</evidence>
<proteinExistence type="predicted"/>
<evidence type="ECO:0000313" key="1">
    <source>
        <dbReference type="EMBL" id="GLR75349.1"/>
    </source>
</evidence>
<name>A0ABQ6AGK6_9GAMM</name>
<evidence type="ECO:0000313" key="2">
    <source>
        <dbReference type="Proteomes" id="UP001156660"/>
    </source>
</evidence>
<sequence length="48" mass="5416">MKPIKVSAVTKNIRQILTEIGIFARSESTKFGVTAISQKINVLFIYFN</sequence>
<gene>
    <name evidence="1" type="ORF">GCM10007855_22230</name>
</gene>
<accession>A0ABQ6AGK6</accession>
<protein>
    <recommendedName>
        <fullName evidence="3">Acetolactate synthase</fullName>
    </recommendedName>
</protein>
<comment type="caution">
    <text evidence="1">The sequence shown here is derived from an EMBL/GenBank/DDBJ whole genome shotgun (WGS) entry which is preliminary data.</text>
</comment>
<organism evidence="1 2">
    <name type="scientific">Aliivibrio sifiae</name>
    <dbReference type="NCBI Taxonomy" id="566293"/>
    <lineage>
        <taxon>Bacteria</taxon>
        <taxon>Pseudomonadati</taxon>
        <taxon>Pseudomonadota</taxon>
        <taxon>Gammaproteobacteria</taxon>
        <taxon>Vibrionales</taxon>
        <taxon>Vibrionaceae</taxon>
        <taxon>Aliivibrio</taxon>
    </lineage>
</organism>